<dbReference type="EMBL" id="MBFT01000407">
    <property type="protein sequence ID" value="PVU91591.1"/>
    <property type="molecule type" value="Genomic_DNA"/>
</dbReference>
<dbReference type="Gene3D" id="1.25.10.10">
    <property type="entry name" value="Leucine-rich Repeat Variant"/>
    <property type="match status" value="2"/>
</dbReference>
<reference evidence="1 2" key="1">
    <citation type="journal article" date="2018" name="MBio">
        <title>Comparative Genomics Reveals the Core Gene Toolbox for the Fungus-Insect Symbiosis.</title>
        <authorList>
            <person name="Wang Y."/>
            <person name="Stata M."/>
            <person name="Wang W."/>
            <person name="Stajich J.E."/>
            <person name="White M.M."/>
            <person name="Moncalvo J.M."/>
        </authorList>
    </citation>
    <scope>NUCLEOTIDE SEQUENCE [LARGE SCALE GENOMIC DNA]</scope>
    <source>
        <strain evidence="1 2">AUS-77-4</strain>
    </source>
</reference>
<evidence type="ECO:0008006" key="3">
    <source>
        <dbReference type="Google" id="ProtNLM"/>
    </source>
</evidence>
<dbReference type="AlphaFoldDB" id="A0A2T9YGY0"/>
<dbReference type="OrthoDB" id="2967263at2759"/>
<comment type="caution">
    <text evidence="1">The sequence shown here is derived from an EMBL/GenBank/DDBJ whole genome shotgun (WGS) entry which is preliminary data.</text>
</comment>
<dbReference type="SUPFAM" id="SSF48371">
    <property type="entry name" value="ARM repeat"/>
    <property type="match status" value="1"/>
</dbReference>
<gene>
    <name evidence="1" type="ORF">BB559_004060</name>
</gene>
<name>A0A2T9YGY0_9FUNG</name>
<evidence type="ECO:0000313" key="1">
    <source>
        <dbReference type="EMBL" id="PVU91591.1"/>
    </source>
</evidence>
<accession>A0A2T9YGY0</accession>
<dbReference type="InterPro" id="IPR016024">
    <property type="entry name" value="ARM-type_fold"/>
</dbReference>
<protein>
    <recommendedName>
        <fullName evidence="3">Armadillo repeat-containing domain-containing protein</fullName>
    </recommendedName>
</protein>
<dbReference type="STRING" id="61424.A0A2T9YGY0"/>
<organism evidence="1 2">
    <name type="scientific">Furculomyces boomerangus</name>
    <dbReference type="NCBI Taxonomy" id="61424"/>
    <lineage>
        <taxon>Eukaryota</taxon>
        <taxon>Fungi</taxon>
        <taxon>Fungi incertae sedis</taxon>
        <taxon>Zoopagomycota</taxon>
        <taxon>Kickxellomycotina</taxon>
        <taxon>Harpellomycetes</taxon>
        <taxon>Harpellales</taxon>
        <taxon>Harpellaceae</taxon>
        <taxon>Furculomyces</taxon>
    </lineage>
</organism>
<dbReference type="Proteomes" id="UP000245699">
    <property type="component" value="Unassembled WGS sequence"/>
</dbReference>
<proteinExistence type="predicted"/>
<dbReference type="InterPro" id="IPR011989">
    <property type="entry name" value="ARM-like"/>
</dbReference>
<evidence type="ECO:0000313" key="2">
    <source>
        <dbReference type="Proteomes" id="UP000245699"/>
    </source>
</evidence>
<sequence length="518" mass="58888">MDPNKMNTLFLGCFGILGLYRIYRYVLNLNIERFLAKKPLEHEDSTSNTTDYRNVAIFNSFANRDSGFPVLENQQAYALLLLSLSNVVELSGPAEKALLTQVMDESCLNMMLELLKTSTDYSLQDKSMEIICLLSENGENCNRLAEKGVLRVMLQKMGSELTPQNSNSIYQAAFIVQNILQNVLQHKSSRFSNQYITDGLLSNILNIFKNHDQYSYPTIKILVDIVNQLSIRDYLCRKLFNAKIEVGILTLLNEHTSETSQVRKLLETMLNIMTQSGASADDQNIIIWAIGMIHELLIQDVGNKDFSRINGLAQLLSNHLNLSKATYANGLILRIYWCLYNHKDEMRVFSNEIIKTPVLLRILGLLGLKDYEICYWVVDILSRVSANAISHPWIVSSNFFSNIRIFLKSKNDYNRQIRQDLSIICMHLLNSEVGSSILESVDSFNEVYLDLLENKTPEIILNLSLAVIGHSIHTKKSTSIYYTKDLENGFIDLLLDQTHDRLHIQAAKNAASLVNIGI</sequence>
<keyword evidence="2" id="KW-1185">Reference proteome</keyword>